<keyword evidence="3" id="KW-1185">Reference proteome</keyword>
<dbReference type="OrthoDB" id="4935320at2"/>
<evidence type="ECO:0000256" key="1">
    <source>
        <dbReference type="SAM" id="Phobius"/>
    </source>
</evidence>
<evidence type="ECO:0008006" key="4">
    <source>
        <dbReference type="Google" id="ProtNLM"/>
    </source>
</evidence>
<accession>A0A561U5H6</accession>
<evidence type="ECO:0000313" key="3">
    <source>
        <dbReference type="Proteomes" id="UP000316184"/>
    </source>
</evidence>
<sequence length="207" mass="21831">MTDSTDVSPARGARARAAHVLTEVFAPWVIVVLLPLAVAWQATHRLLPALGWGLLVAATSSILPMGVIVWGARTGRWDSHHVRDRAGRAVPFLALIVMSLVGLGLLVALGAPWPLIALDISMIGSLFVTGAITAWWKVSMHSAVASGAVVILAVIYHPAWWALMVLVAAISWSRVQIRDHTTAQVTAGAIVGAVVGGGLFTTLLYAV</sequence>
<feature type="transmembrane region" description="Helical" evidence="1">
    <location>
        <begin position="185"/>
        <end position="206"/>
    </location>
</feature>
<keyword evidence="1" id="KW-1133">Transmembrane helix</keyword>
<dbReference type="EMBL" id="VIWX01000003">
    <property type="protein sequence ID" value="TWF94618.1"/>
    <property type="molecule type" value="Genomic_DNA"/>
</dbReference>
<protein>
    <recommendedName>
        <fullName evidence="4">PAP2 superfamily protein</fullName>
    </recommendedName>
</protein>
<name>A0A561U5H6_9PSEU</name>
<comment type="caution">
    <text evidence="2">The sequence shown here is derived from an EMBL/GenBank/DDBJ whole genome shotgun (WGS) entry which is preliminary data.</text>
</comment>
<evidence type="ECO:0000313" key="2">
    <source>
        <dbReference type="EMBL" id="TWF94618.1"/>
    </source>
</evidence>
<proteinExistence type="predicted"/>
<feature type="transmembrane region" description="Helical" evidence="1">
    <location>
        <begin position="20"/>
        <end position="43"/>
    </location>
</feature>
<keyword evidence="1" id="KW-0812">Transmembrane</keyword>
<feature type="transmembrane region" description="Helical" evidence="1">
    <location>
        <begin position="148"/>
        <end position="173"/>
    </location>
</feature>
<gene>
    <name evidence="2" type="ORF">FHU35_13333</name>
</gene>
<feature type="transmembrane region" description="Helical" evidence="1">
    <location>
        <begin position="115"/>
        <end position="136"/>
    </location>
</feature>
<dbReference type="AlphaFoldDB" id="A0A561U5H6"/>
<reference evidence="2 3" key="1">
    <citation type="submission" date="2019-06" db="EMBL/GenBank/DDBJ databases">
        <title>Sequencing the genomes of 1000 actinobacteria strains.</title>
        <authorList>
            <person name="Klenk H.-P."/>
        </authorList>
    </citation>
    <scope>NUCLEOTIDE SEQUENCE [LARGE SCALE GENOMIC DNA]</scope>
    <source>
        <strain evidence="2 3">DSM 46699</strain>
    </source>
</reference>
<feature type="transmembrane region" description="Helical" evidence="1">
    <location>
        <begin position="90"/>
        <end position="109"/>
    </location>
</feature>
<dbReference type="Proteomes" id="UP000316184">
    <property type="component" value="Unassembled WGS sequence"/>
</dbReference>
<keyword evidence="1" id="KW-0472">Membrane</keyword>
<feature type="transmembrane region" description="Helical" evidence="1">
    <location>
        <begin position="49"/>
        <end position="70"/>
    </location>
</feature>
<organism evidence="2 3">
    <name type="scientific">Saccharopolyspora dendranthemae</name>
    <dbReference type="NCBI Taxonomy" id="1181886"/>
    <lineage>
        <taxon>Bacteria</taxon>
        <taxon>Bacillati</taxon>
        <taxon>Actinomycetota</taxon>
        <taxon>Actinomycetes</taxon>
        <taxon>Pseudonocardiales</taxon>
        <taxon>Pseudonocardiaceae</taxon>
        <taxon>Saccharopolyspora</taxon>
    </lineage>
</organism>